<feature type="region of interest" description="Disordered" evidence="1">
    <location>
        <begin position="55"/>
        <end position="103"/>
    </location>
</feature>
<proteinExistence type="predicted"/>
<dbReference type="EMBL" id="BLXT01002394">
    <property type="protein sequence ID" value="GFN94000.1"/>
    <property type="molecule type" value="Genomic_DNA"/>
</dbReference>
<dbReference type="Proteomes" id="UP000735302">
    <property type="component" value="Unassembled WGS sequence"/>
</dbReference>
<keyword evidence="2" id="KW-0808">Transferase</keyword>
<organism evidence="2 3">
    <name type="scientific">Plakobranchus ocellatus</name>
    <dbReference type="NCBI Taxonomy" id="259542"/>
    <lineage>
        <taxon>Eukaryota</taxon>
        <taxon>Metazoa</taxon>
        <taxon>Spiralia</taxon>
        <taxon>Lophotrochozoa</taxon>
        <taxon>Mollusca</taxon>
        <taxon>Gastropoda</taxon>
        <taxon>Heterobranchia</taxon>
        <taxon>Euthyneura</taxon>
        <taxon>Panpulmonata</taxon>
        <taxon>Sacoglossa</taxon>
        <taxon>Placobranchoidea</taxon>
        <taxon>Plakobranchidae</taxon>
        <taxon>Plakobranchus</taxon>
    </lineage>
</organism>
<name>A0AAV3ZH77_9GAST</name>
<comment type="caution">
    <text evidence="2">The sequence shown here is derived from an EMBL/GenBank/DDBJ whole genome shotgun (WGS) entry which is preliminary data.</text>
</comment>
<dbReference type="GO" id="GO:0003964">
    <property type="term" value="F:RNA-directed DNA polymerase activity"/>
    <property type="evidence" value="ECO:0007669"/>
    <property type="project" value="UniProtKB-KW"/>
</dbReference>
<feature type="compositionally biased region" description="Polar residues" evidence="1">
    <location>
        <begin position="94"/>
        <end position="103"/>
    </location>
</feature>
<gene>
    <name evidence="2" type="ORF">PoB_002050600</name>
</gene>
<dbReference type="AlphaFoldDB" id="A0AAV3ZH77"/>
<keyword evidence="2" id="KW-0695">RNA-directed DNA polymerase</keyword>
<accession>A0AAV3ZH77</accession>
<protein>
    <submittedName>
        <fullName evidence="2">RNA-directed DNA polymerase from mobile element jockey</fullName>
    </submittedName>
</protein>
<keyword evidence="3" id="KW-1185">Reference proteome</keyword>
<evidence type="ECO:0000256" key="1">
    <source>
        <dbReference type="SAM" id="MobiDB-lite"/>
    </source>
</evidence>
<evidence type="ECO:0000313" key="2">
    <source>
        <dbReference type="EMBL" id="GFN94000.1"/>
    </source>
</evidence>
<keyword evidence="2" id="KW-0548">Nucleotidyltransferase</keyword>
<feature type="compositionally biased region" description="Basic and acidic residues" evidence="1">
    <location>
        <begin position="79"/>
        <end position="92"/>
    </location>
</feature>
<sequence length="103" mass="11655">MYGSECWTANKETEKKLEAVEMWFIRRMTRISWTKKSNEYVLKEANLERSLIKTIRQSPQQGNLGISGPPSGQGTAGGDRTRDRRFPADLRADSLSTVPPTPQ</sequence>
<evidence type="ECO:0000313" key="3">
    <source>
        <dbReference type="Proteomes" id="UP000735302"/>
    </source>
</evidence>
<feature type="compositionally biased region" description="Polar residues" evidence="1">
    <location>
        <begin position="55"/>
        <end position="64"/>
    </location>
</feature>
<reference evidence="2 3" key="1">
    <citation type="journal article" date="2021" name="Elife">
        <title>Chloroplast acquisition without the gene transfer in kleptoplastic sea slugs, Plakobranchus ocellatus.</title>
        <authorList>
            <person name="Maeda T."/>
            <person name="Takahashi S."/>
            <person name="Yoshida T."/>
            <person name="Shimamura S."/>
            <person name="Takaki Y."/>
            <person name="Nagai Y."/>
            <person name="Toyoda A."/>
            <person name="Suzuki Y."/>
            <person name="Arimoto A."/>
            <person name="Ishii H."/>
            <person name="Satoh N."/>
            <person name="Nishiyama T."/>
            <person name="Hasebe M."/>
            <person name="Maruyama T."/>
            <person name="Minagawa J."/>
            <person name="Obokata J."/>
            <person name="Shigenobu S."/>
        </authorList>
    </citation>
    <scope>NUCLEOTIDE SEQUENCE [LARGE SCALE GENOMIC DNA]</scope>
</reference>